<evidence type="ECO:0000313" key="11">
    <source>
        <dbReference type="Proteomes" id="UP000195950"/>
    </source>
</evidence>
<dbReference type="InterPro" id="IPR036922">
    <property type="entry name" value="Rieske_2Fe-2S_sf"/>
</dbReference>
<keyword evidence="4" id="KW-0411">Iron-sulfur</keyword>
<proteinExistence type="predicted"/>
<dbReference type="Proteomes" id="UP000432516">
    <property type="component" value="Unassembled WGS sequence"/>
</dbReference>
<gene>
    <name evidence="8" type="ORF">B5F32_18835</name>
    <name evidence="7" type="ORF">GKD68_11680</name>
    <name evidence="9" type="ORF">HHO38_20045</name>
    <name evidence="6" type="ORF">LI194_15850</name>
    <name evidence="10" type="ORF">P2T59_21035</name>
</gene>
<evidence type="ECO:0000256" key="1">
    <source>
        <dbReference type="ARBA" id="ARBA00022714"/>
    </source>
</evidence>
<reference evidence="6" key="5">
    <citation type="submission" date="2021-10" db="EMBL/GenBank/DDBJ databases">
        <title>Collection of gut derived symbiotic bacterial strains cultured from healthy donors.</title>
        <authorList>
            <person name="Lin H."/>
            <person name="Littmann E."/>
            <person name="Kohout C."/>
            <person name="Pamer E.G."/>
        </authorList>
    </citation>
    <scope>NUCLEOTIDE SEQUENCE</scope>
    <source>
        <strain evidence="6">DFI.2.94</strain>
    </source>
</reference>
<feature type="domain" description="Rieske" evidence="5">
    <location>
        <begin position="80"/>
        <end position="155"/>
    </location>
</feature>
<dbReference type="PROSITE" id="PS51296">
    <property type="entry name" value="RIESKE"/>
    <property type="match status" value="1"/>
</dbReference>
<reference evidence="11" key="1">
    <citation type="submission" date="2017-04" db="EMBL/GenBank/DDBJ databases">
        <title>Function of individual gut microbiota members based on whole genome sequencing of pure cultures obtained from chicken caecum.</title>
        <authorList>
            <person name="Medvecky M."/>
            <person name="Cejkova D."/>
            <person name="Polansky O."/>
            <person name="Karasova D."/>
            <person name="Kubasova T."/>
            <person name="Cizek A."/>
            <person name="Rychlik I."/>
        </authorList>
    </citation>
    <scope>NUCLEOTIDE SEQUENCE [LARGE SCALE GENOMIC DNA]</scope>
    <source>
        <strain evidence="11">An199</strain>
    </source>
</reference>
<dbReference type="EMBL" id="WKNE01000008">
    <property type="protein sequence ID" value="MRZ55408.1"/>
    <property type="molecule type" value="Genomic_DNA"/>
</dbReference>
<dbReference type="EMBL" id="CP051672">
    <property type="protein sequence ID" value="QJE30429.1"/>
    <property type="molecule type" value="Genomic_DNA"/>
</dbReference>
<name>A0A174QSG2_PARDI</name>
<evidence type="ECO:0000259" key="5">
    <source>
        <dbReference type="PROSITE" id="PS51296"/>
    </source>
</evidence>
<dbReference type="Proteomes" id="UP001198806">
    <property type="component" value="Unassembled WGS sequence"/>
</dbReference>
<evidence type="ECO:0000313" key="10">
    <source>
        <dbReference type="EMBL" id="WET64149.1"/>
    </source>
</evidence>
<dbReference type="AlphaFoldDB" id="A0A174QSG2"/>
<accession>A0A174QSG2</accession>
<evidence type="ECO:0000313" key="13">
    <source>
        <dbReference type="Proteomes" id="UP000501982"/>
    </source>
</evidence>
<evidence type="ECO:0000313" key="8">
    <source>
        <dbReference type="EMBL" id="OUP14933.1"/>
    </source>
</evidence>
<evidence type="ECO:0000313" key="9">
    <source>
        <dbReference type="EMBL" id="QJE30429.1"/>
    </source>
</evidence>
<protein>
    <submittedName>
        <fullName evidence="8">(2Fe-2S)-binding protein</fullName>
    </submittedName>
</protein>
<evidence type="ECO:0000256" key="4">
    <source>
        <dbReference type="ARBA" id="ARBA00023014"/>
    </source>
</evidence>
<dbReference type="InterPro" id="IPR017941">
    <property type="entry name" value="Rieske_2Fe-2S"/>
</dbReference>
<dbReference type="Gene3D" id="2.102.10.10">
    <property type="entry name" value="Rieske [2Fe-2S] iron-sulphur domain"/>
    <property type="match status" value="1"/>
</dbReference>
<keyword evidence="1" id="KW-0001">2Fe-2S</keyword>
<organism evidence="8 11">
    <name type="scientific">Parabacteroides distasonis</name>
    <dbReference type="NCBI Taxonomy" id="823"/>
    <lineage>
        <taxon>Bacteria</taxon>
        <taxon>Pseudomonadati</taxon>
        <taxon>Bacteroidota</taxon>
        <taxon>Bacteroidia</taxon>
        <taxon>Bacteroidales</taxon>
        <taxon>Tannerellaceae</taxon>
        <taxon>Parabacteroides</taxon>
    </lineage>
</organism>
<reference evidence="10" key="6">
    <citation type="submission" date="2023-03" db="EMBL/GenBank/DDBJ databases">
        <title>Parabacteroides distasonis, a bacteria resistant against UC.</title>
        <authorList>
            <person name="Dai W."/>
        </authorList>
    </citation>
    <scope>NUCLEOTIDE SEQUENCE</scope>
    <source>
        <strain evidence="10">F1-28</strain>
    </source>
</reference>
<reference evidence="9 13" key="4">
    <citation type="submission" date="2020-04" db="EMBL/GenBank/DDBJ databases">
        <title>Complete Genomes and Methylome analysis of CBBP consortium that reverse antibiotic-induced susceptibility to vancomycin-resistant Enterococcus faecium infection.</title>
        <authorList>
            <person name="Fomenkov A."/>
            <person name="Zhang Z."/>
            <person name="Pamer E."/>
            <person name="Roberts R.J."/>
        </authorList>
    </citation>
    <scope>NUCLEOTIDE SEQUENCE [LARGE SCALE GENOMIC DNA]</scope>
    <source>
        <strain evidence="13">CBBP</strain>
        <strain evidence="9">CBBP-1</strain>
    </source>
</reference>
<reference evidence="7 12" key="3">
    <citation type="journal article" date="2019" name="Nat. Med.">
        <title>A library of human gut bacterial isolates paired with longitudinal multiomics data enables mechanistic microbiome research.</title>
        <authorList>
            <person name="Poyet M."/>
            <person name="Groussin M."/>
            <person name="Gibbons S.M."/>
            <person name="Avila-Pacheco J."/>
            <person name="Jiang X."/>
            <person name="Kearney S.M."/>
            <person name="Perrotta A.R."/>
            <person name="Berdy B."/>
            <person name="Zhao S."/>
            <person name="Lieberman T.D."/>
            <person name="Swanson P.K."/>
            <person name="Smith M."/>
            <person name="Roesemann S."/>
            <person name="Alexander J.E."/>
            <person name="Rich S.A."/>
            <person name="Livny J."/>
            <person name="Vlamakis H."/>
            <person name="Clish C."/>
            <person name="Bullock K."/>
            <person name="Deik A."/>
            <person name="Scott J."/>
            <person name="Pierce K.A."/>
            <person name="Xavier R.J."/>
            <person name="Alm E.J."/>
        </authorList>
    </citation>
    <scope>NUCLEOTIDE SEQUENCE [LARGE SCALE GENOMIC DNA]</scope>
    <source>
        <strain evidence="7 12">BIOML-A2</strain>
    </source>
</reference>
<dbReference type="Proteomes" id="UP000501982">
    <property type="component" value="Chromosome"/>
</dbReference>
<dbReference type="Proteomes" id="UP000195950">
    <property type="component" value="Unassembled WGS sequence"/>
</dbReference>
<dbReference type="GO" id="GO:0051537">
    <property type="term" value="F:2 iron, 2 sulfur cluster binding"/>
    <property type="evidence" value="ECO:0007669"/>
    <property type="project" value="UniProtKB-KW"/>
</dbReference>
<keyword evidence="3" id="KW-0408">Iron</keyword>
<reference evidence="8" key="2">
    <citation type="journal article" date="2018" name="BMC Genomics">
        <title>Whole genome sequencing and function prediction of 133 gut anaerobes isolated from chicken caecum in pure cultures.</title>
        <authorList>
            <person name="Medvecky M."/>
            <person name="Cejkova D."/>
            <person name="Polansky O."/>
            <person name="Karasova D."/>
            <person name="Kubasova T."/>
            <person name="Cizek A."/>
            <person name="Rychlik I."/>
        </authorList>
    </citation>
    <scope>NUCLEOTIDE SEQUENCE</scope>
    <source>
        <strain evidence="8">An199</strain>
    </source>
</reference>
<sequence length="157" mass="17204">MDKIRRIFPLLILFTLLSCADTIETRIPYRAVYLELDLTYQDKALNAIQAYKIYTSKDVDQAGEQTGFGGVLVYHGLSSNGTGAFFAFDAACPHEASANVIVDVDESAVYAICPKCGSKFELLNGIGNPVEGPCAEEKQALKQYVVDTNGNKIYIHN</sequence>
<dbReference type="PROSITE" id="PS51257">
    <property type="entry name" value="PROKAR_LIPOPROTEIN"/>
    <property type="match status" value="1"/>
</dbReference>
<dbReference type="SUPFAM" id="SSF50022">
    <property type="entry name" value="ISP domain"/>
    <property type="match status" value="1"/>
</dbReference>
<evidence type="ECO:0000313" key="7">
    <source>
        <dbReference type="EMBL" id="MRZ55408.1"/>
    </source>
</evidence>
<dbReference type="GO" id="GO:0046872">
    <property type="term" value="F:metal ion binding"/>
    <property type="evidence" value="ECO:0007669"/>
    <property type="project" value="UniProtKB-KW"/>
</dbReference>
<evidence type="ECO:0000313" key="12">
    <source>
        <dbReference type="Proteomes" id="UP000432516"/>
    </source>
</evidence>
<dbReference type="EMBL" id="JAJCNI010000021">
    <property type="protein sequence ID" value="MCB6519267.1"/>
    <property type="molecule type" value="Genomic_DNA"/>
</dbReference>
<keyword evidence="2" id="KW-0479">Metal-binding</keyword>
<dbReference type="Proteomes" id="UP001221009">
    <property type="component" value="Chromosome"/>
</dbReference>
<evidence type="ECO:0000256" key="2">
    <source>
        <dbReference type="ARBA" id="ARBA00022723"/>
    </source>
</evidence>
<dbReference type="EMBL" id="CP120353">
    <property type="protein sequence ID" value="WET64149.1"/>
    <property type="molecule type" value="Genomic_DNA"/>
</dbReference>
<evidence type="ECO:0000313" key="6">
    <source>
        <dbReference type="EMBL" id="MCB6519267.1"/>
    </source>
</evidence>
<dbReference type="EMBL" id="NFJX01000025">
    <property type="protein sequence ID" value="OUP14933.1"/>
    <property type="molecule type" value="Genomic_DNA"/>
</dbReference>
<dbReference type="RefSeq" id="WP_005867883.1">
    <property type="nucleotide sequence ID" value="NZ_CACRUW010000028.1"/>
</dbReference>
<evidence type="ECO:0000256" key="3">
    <source>
        <dbReference type="ARBA" id="ARBA00023004"/>
    </source>
</evidence>